<dbReference type="EC" id="6.2.1.12" evidence="8"/>
<dbReference type="InterPro" id="IPR000873">
    <property type="entry name" value="AMP-dep_synth/lig_dom"/>
</dbReference>
<dbReference type="GO" id="GO:0016207">
    <property type="term" value="F:4-coumarate-CoA ligase activity"/>
    <property type="evidence" value="ECO:0007669"/>
    <property type="project" value="UniProtKB-EC"/>
</dbReference>
<proteinExistence type="inferred from homology"/>
<dbReference type="FunFam" id="3.30.300.30:FF:000007">
    <property type="entry name" value="4-coumarate--CoA ligase 2"/>
    <property type="match status" value="1"/>
</dbReference>
<keyword evidence="5" id="KW-0812">Transmembrane</keyword>
<evidence type="ECO:0000256" key="1">
    <source>
        <dbReference type="ARBA" id="ARBA00006432"/>
    </source>
</evidence>
<accession>A0A0G7ZNV2</accession>
<feature type="transmembrane region" description="Helical" evidence="5">
    <location>
        <begin position="90"/>
        <end position="113"/>
    </location>
</feature>
<dbReference type="PANTHER" id="PTHR24096">
    <property type="entry name" value="LONG-CHAIN-FATTY-ACID--COA LIGASE"/>
    <property type="match status" value="1"/>
</dbReference>
<evidence type="ECO:0000259" key="7">
    <source>
        <dbReference type="Pfam" id="PF13193"/>
    </source>
</evidence>
<evidence type="ECO:0000259" key="6">
    <source>
        <dbReference type="Pfam" id="PF00501"/>
    </source>
</evidence>
<keyword evidence="2 8" id="KW-0436">Ligase</keyword>
<evidence type="ECO:0000256" key="4">
    <source>
        <dbReference type="ARBA" id="ARBA00022840"/>
    </source>
</evidence>
<evidence type="ECO:0000256" key="3">
    <source>
        <dbReference type="ARBA" id="ARBA00022741"/>
    </source>
</evidence>
<name>A0A0G7ZNV2_PICGL</name>
<evidence type="ECO:0000256" key="2">
    <source>
        <dbReference type="ARBA" id="ARBA00022598"/>
    </source>
</evidence>
<keyword evidence="5" id="KW-0472">Membrane</keyword>
<dbReference type="Gene3D" id="3.30.300.30">
    <property type="match status" value="1"/>
</dbReference>
<dbReference type="InterPro" id="IPR042099">
    <property type="entry name" value="ANL_N_sf"/>
</dbReference>
<sequence length="541" mass="59181">MEKSGYGKDGIFRSLRPPLRLPKDENTDMVSFMFRDSSSYAHRLALADADSGEKLSFREFKDKVSLVGSGLSQLGIRKGDVVLLFSPNSIYFPLCFFGIVSIGAVATTVNPLYTAMEVAKQVRDSKPKLIITVPELWNKVEGLNLPAVVIGGDGCHKRLPTSPFISFSEVLTMGAQKNPPDVIIKQTDTAALFYSSGTTGINKGVVLNHRNFVAAALMMTSDQELKGERHLTFLCLLPMFHIYGLGFGAYGQLQRGNAVVSMGKFTFVRMLEVIQEYKITHLPLVPPIVIAVAKENIVARYDLSSLKKVMSGAAPLGKDIMEECAKRIPQAAVTQGYGLTESCGIATITFPKERNSHFGSAGTLVPGLEAKIVNLETGRSLPPNQSGEVWLRGPNIMTGYFNNPNATKMTLDKEGWLHTGDMGYFDDEGGLFIVDRIKELIKYKGFQVPPAELEGLLLTHPQIVDAGVIPLPDLNAGEVPIAYVVRTPGSSLTEKDVMAYVAKQVAPFKRLHRINFVDSIPKSSSGKILRRELIAKTKSKL</sequence>
<protein>
    <submittedName>
        <fullName evidence="8">Putative 4-coumarate-CoA ligase</fullName>
        <ecNumber evidence="8">6.2.1.12</ecNumber>
    </submittedName>
</protein>
<feature type="domain" description="AMP-dependent synthetase/ligase" evidence="6">
    <location>
        <begin position="38"/>
        <end position="401"/>
    </location>
</feature>
<dbReference type="Pfam" id="PF00501">
    <property type="entry name" value="AMP-binding"/>
    <property type="match status" value="1"/>
</dbReference>
<dbReference type="InterPro" id="IPR045851">
    <property type="entry name" value="AMP-bd_C_sf"/>
</dbReference>
<dbReference type="CDD" id="cd05904">
    <property type="entry name" value="4CL"/>
    <property type="match status" value="1"/>
</dbReference>
<reference evidence="8" key="1">
    <citation type="journal article" date="2015" name="Plant J.">
        <title>Improved white spruce (Picea glauca) genome assemblies and annotation of large gene families of conifer terpenoid and phenolic defense metabolism.</title>
        <authorList>
            <person name="Warren R.L."/>
            <person name="Keeling C.I."/>
            <person name="Yuen M.M."/>
            <person name="Raymond A."/>
            <person name="Taylor G.A."/>
            <person name="Vandervalk B.P."/>
            <person name="Mohamadi H."/>
            <person name="Paulino D."/>
            <person name="Chiu R."/>
            <person name="Jackman S.D."/>
            <person name="Robertson G."/>
            <person name="Yang C."/>
            <person name="Hoffmann M."/>
            <person name="Weigel D."/>
            <person name="Nelson D.R."/>
            <person name="Ritland C."/>
            <person name="Isabel N."/>
            <person name="Jaquish B."/>
            <person name="Yanchuk A."/>
            <person name="Bousquet J."/>
            <person name="Jones S.J."/>
            <person name="MacKay J."/>
            <person name="Birol I."/>
            <person name="Bohlmann J."/>
        </authorList>
    </citation>
    <scope>NUCLEOTIDE SEQUENCE</scope>
</reference>
<feature type="domain" description="AMP-binding enzyme C-terminal" evidence="7">
    <location>
        <begin position="452"/>
        <end position="527"/>
    </location>
</feature>
<evidence type="ECO:0000313" key="8">
    <source>
        <dbReference type="EMBL" id="JAI17661.1"/>
    </source>
</evidence>
<dbReference type="EMBL" id="GCHX01300223">
    <property type="protein sequence ID" value="JAI17661.1"/>
    <property type="molecule type" value="Transcribed_RNA"/>
</dbReference>
<keyword evidence="4" id="KW-0067">ATP-binding</keyword>
<dbReference type="GO" id="GO:0005524">
    <property type="term" value="F:ATP binding"/>
    <property type="evidence" value="ECO:0007669"/>
    <property type="project" value="UniProtKB-KW"/>
</dbReference>
<dbReference type="SUPFAM" id="SSF56801">
    <property type="entry name" value="Acetyl-CoA synthetase-like"/>
    <property type="match status" value="1"/>
</dbReference>
<feature type="transmembrane region" description="Helical" evidence="5">
    <location>
        <begin position="231"/>
        <end position="251"/>
    </location>
</feature>
<dbReference type="FunFam" id="3.40.50.12780:FF:000003">
    <property type="entry name" value="Long-chain-fatty-acid--CoA ligase FadD"/>
    <property type="match status" value="1"/>
</dbReference>
<dbReference type="InterPro" id="IPR025110">
    <property type="entry name" value="AMP-bd_C"/>
</dbReference>
<comment type="similarity">
    <text evidence="1">Belongs to the ATP-dependent AMP-binding enzyme family.</text>
</comment>
<keyword evidence="5" id="KW-1133">Transmembrane helix</keyword>
<organism evidence="8">
    <name type="scientific">Picea glauca</name>
    <name type="common">White spruce</name>
    <name type="synonym">Pinus glauca</name>
    <dbReference type="NCBI Taxonomy" id="3330"/>
    <lineage>
        <taxon>Eukaryota</taxon>
        <taxon>Viridiplantae</taxon>
        <taxon>Streptophyta</taxon>
        <taxon>Embryophyta</taxon>
        <taxon>Tracheophyta</taxon>
        <taxon>Spermatophyta</taxon>
        <taxon>Pinopsida</taxon>
        <taxon>Pinidae</taxon>
        <taxon>Conifers I</taxon>
        <taxon>Pinales</taxon>
        <taxon>Pinaceae</taxon>
        <taxon>Picea</taxon>
    </lineage>
</organism>
<dbReference type="Pfam" id="PF13193">
    <property type="entry name" value="AMP-binding_C"/>
    <property type="match status" value="1"/>
</dbReference>
<dbReference type="Gene3D" id="3.40.50.12780">
    <property type="entry name" value="N-terminal domain of ligase-like"/>
    <property type="match status" value="1"/>
</dbReference>
<dbReference type="PANTHER" id="PTHR24096:SF425">
    <property type="entry name" value="4-COUMARATE--COA LIGASE-LIKE 7"/>
    <property type="match status" value="1"/>
</dbReference>
<keyword evidence="3" id="KW-0547">Nucleotide-binding</keyword>
<dbReference type="AlphaFoldDB" id="A0A0G7ZNV2"/>
<evidence type="ECO:0000256" key="5">
    <source>
        <dbReference type="SAM" id="Phobius"/>
    </source>
</evidence>